<feature type="transmembrane region" description="Helical" evidence="1">
    <location>
        <begin position="16"/>
        <end position="36"/>
    </location>
</feature>
<feature type="transmembrane region" description="Helical" evidence="1">
    <location>
        <begin position="272"/>
        <end position="293"/>
    </location>
</feature>
<evidence type="ECO:0000256" key="1">
    <source>
        <dbReference type="SAM" id="Phobius"/>
    </source>
</evidence>
<reference evidence="3 4" key="1">
    <citation type="submission" date="2019-02" db="EMBL/GenBank/DDBJ databases">
        <title>Sequencing the genomes of 1000 actinobacteria strains.</title>
        <authorList>
            <person name="Klenk H.-P."/>
        </authorList>
    </citation>
    <scope>NUCLEOTIDE SEQUENCE [LARGE SCALE GENOMIC DNA]</scope>
    <source>
        <strain evidence="3 4">DSM 17364</strain>
    </source>
</reference>
<protein>
    <submittedName>
        <fullName evidence="3">CAAX prenyl protease-like protein</fullName>
    </submittedName>
</protein>
<dbReference type="InterPro" id="IPR003675">
    <property type="entry name" value="Rce1/LyrA-like_dom"/>
</dbReference>
<dbReference type="PANTHER" id="PTHR35797">
    <property type="entry name" value="PROTEASE-RELATED"/>
    <property type="match status" value="1"/>
</dbReference>
<comment type="caution">
    <text evidence="3">The sequence shown here is derived from an EMBL/GenBank/DDBJ whole genome shotgun (WGS) entry which is preliminary data.</text>
</comment>
<dbReference type="Pfam" id="PF02517">
    <property type="entry name" value="Rce1-like"/>
    <property type="match status" value="1"/>
</dbReference>
<feature type="transmembrane region" description="Helical" evidence="1">
    <location>
        <begin position="246"/>
        <end position="265"/>
    </location>
</feature>
<dbReference type="PANTHER" id="PTHR35797:SF1">
    <property type="entry name" value="PROTEASE"/>
    <property type="match status" value="1"/>
</dbReference>
<feature type="transmembrane region" description="Helical" evidence="1">
    <location>
        <begin position="114"/>
        <end position="142"/>
    </location>
</feature>
<evidence type="ECO:0000259" key="2">
    <source>
        <dbReference type="Pfam" id="PF02517"/>
    </source>
</evidence>
<dbReference type="OrthoDB" id="3693644at2"/>
<accession>A0A4Q8AC68</accession>
<keyword evidence="4" id="KW-1185">Reference proteome</keyword>
<dbReference type="EMBL" id="SHLA01000001">
    <property type="protein sequence ID" value="RZU61069.1"/>
    <property type="molecule type" value="Genomic_DNA"/>
</dbReference>
<dbReference type="Proteomes" id="UP000292685">
    <property type="component" value="Unassembled WGS sequence"/>
</dbReference>
<evidence type="ECO:0000313" key="3">
    <source>
        <dbReference type="EMBL" id="RZU61069.1"/>
    </source>
</evidence>
<dbReference type="RefSeq" id="WP_130449284.1">
    <property type="nucleotide sequence ID" value="NZ_SHLA01000001.1"/>
</dbReference>
<gene>
    <name evidence="3" type="ORF">EV380_0626</name>
</gene>
<name>A0A4Q8AC68_9MICC</name>
<keyword evidence="3" id="KW-0645">Protease</keyword>
<feature type="domain" description="CAAX prenyl protease 2/Lysostaphin resistance protein A-like" evidence="2">
    <location>
        <begin position="182"/>
        <end position="284"/>
    </location>
</feature>
<proteinExistence type="predicted"/>
<organism evidence="3 4">
    <name type="scientific">Zhihengliuella halotolerans</name>
    <dbReference type="NCBI Taxonomy" id="370736"/>
    <lineage>
        <taxon>Bacteria</taxon>
        <taxon>Bacillati</taxon>
        <taxon>Actinomycetota</taxon>
        <taxon>Actinomycetes</taxon>
        <taxon>Micrococcales</taxon>
        <taxon>Micrococcaceae</taxon>
        <taxon>Zhihengliuella</taxon>
    </lineage>
</organism>
<keyword evidence="3" id="KW-0378">Hydrolase</keyword>
<keyword evidence="1" id="KW-1133">Transmembrane helix</keyword>
<feature type="transmembrane region" description="Helical" evidence="1">
    <location>
        <begin position="48"/>
        <end position="68"/>
    </location>
</feature>
<evidence type="ECO:0000313" key="4">
    <source>
        <dbReference type="Proteomes" id="UP000292685"/>
    </source>
</evidence>
<sequence length="331" mass="35383">METQDRKNGVRQIGDVVAFATIACGLAWLVALPLWLGDGLAEPFFPLVALAMMFTPAVAAVALGWWGLRRGTKDDDGRRHARRPGRATVRAMLNRLGITTSMRDSGHRRPRTRLVGFLVLAWLLPPVLMFGGLGIAAVVGVYPADFGGLSGLRELMRQQSEALGVAMPEIPGAILIVGQLVNVLLGALINAVPELGEELGWRGWLVPRLARFGPVGVVVISGVLWGVWHAPLVLLGYNYPDLPGGWGVAAMCGLTVSFGAVLAWMRLSSDSVWPAALFHGSLNAAAGLSVVFARPEALSSLQVPPTGWTGWILPLVLGSAALAMWWRAARR</sequence>
<dbReference type="GO" id="GO:0006508">
    <property type="term" value="P:proteolysis"/>
    <property type="evidence" value="ECO:0007669"/>
    <property type="project" value="UniProtKB-KW"/>
</dbReference>
<dbReference type="InterPro" id="IPR042150">
    <property type="entry name" value="MmRce1-like"/>
</dbReference>
<keyword evidence="1" id="KW-0812">Transmembrane</keyword>
<keyword evidence="1" id="KW-0472">Membrane</keyword>
<dbReference type="GO" id="GO:0004175">
    <property type="term" value="F:endopeptidase activity"/>
    <property type="evidence" value="ECO:0007669"/>
    <property type="project" value="UniProtKB-ARBA"/>
</dbReference>
<dbReference type="AlphaFoldDB" id="A0A4Q8AC68"/>
<feature type="transmembrane region" description="Helical" evidence="1">
    <location>
        <begin position="170"/>
        <end position="192"/>
    </location>
</feature>
<feature type="transmembrane region" description="Helical" evidence="1">
    <location>
        <begin position="308"/>
        <end position="326"/>
    </location>
</feature>
<feature type="transmembrane region" description="Helical" evidence="1">
    <location>
        <begin position="212"/>
        <end position="234"/>
    </location>
</feature>
<dbReference type="GO" id="GO:0080120">
    <property type="term" value="P:CAAX-box protein maturation"/>
    <property type="evidence" value="ECO:0007669"/>
    <property type="project" value="UniProtKB-ARBA"/>
</dbReference>